<dbReference type="InterPro" id="IPR051678">
    <property type="entry name" value="AGP_Transferase"/>
</dbReference>
<dbReference type="EMBL" id="CP059165">
    <property type="protein sequence ID" value="QLL06363.1"/>
    <property type="molecule type" value="Genomic_DNA"/>
</dbReference>
<reference evidence="3" key="3">
    <citation type="submission" date="2023-07" db="EMBL/GenBank/DDBJ databases">
        <title>Description of Mycobacterium gordonae subsp. intergordonae subsp.nov. and Mycobacterium gordonae subsp. gordonae subsp. nov.</title>
        <authorList>
            <person name="Huang H."/>
        </authorList>
    </citation>
    <scope>NUCLEOTIDE SEQUENCE [LARGE SCALE GENOMIC DNA]</scope>
    <source>
        <strain evidence="3">24</strain>
    </source>
</reference>
<evidence type="ECO:0000313" key="3">
    <source>
        <dbReference type="Proteomes" id="UP000510682"/>
    </source>
</evidence>
<dbReference type="InterPro" id="IPR011009">
    <property type="entry name" value="Kinase-like_dom_sf"/>
</dbReference>
<reference evidence="3" key="1">
    <citation type="submission" date="2020-07" db="EMBL/GenBank/DDBJ databases">
        <title>Description of Mycobacterium gordonae subsp. intergordonae subsp.nov. and Mycobacterium gordonae subsp. gordonae subsp. nov.</title>
        <authorList>
            <person name="Yu X."/>
        </authorList>
    </citation>
    <scope>NUCLEOTIDE SEQUENCE [LARGE SCALE GENOMIC DNA]</scope>
    <source>
        <strain evidence="3">24</strain>
    </source>
</reference>
<name>A0A7D6E440_9MYCO</name>
<proteinExistence type="predicted"/>
<dbReference type="PANTHER" id="PTHR21310">
    <property type="entry name" value="AMINOGLYCOSIDE PHOSPHOTRANSFERASE-RELATED-RELATED"/>
    <property type="match status" value="1"/>
</dbReference>
<reference evidence="2 3" key="2">
    <citation type="submission" date="2020-07" db="EMBL/GenBank/DDBJ databases">
        <authorList>
            <person name="Yu X."/>
        </authorList>
    </citation>
    <scope>NUCLEOTIDE SEQUENCE [LARGE SCALE GENOMIC DNA]</scope>
    <source>
        <strain evidence="3">24</strain>
    </source>
</reference>
<sequence length="368" mass="39895">MALVNTLDPQGAARSLQRWLGKVGVANPTVTGVEVPPAAGFSMTTALFHADWDAGDQRCAADLVARIAPTGEGLFEQPDLAREVKILRALAGQPGVTVPAVRWFEADPATFGSPFVVMDRAFGVVPSDDPPYPLQGWVVGLEPSQRANLFTATLRAVAAIHAVDWETCGLSDLSEPGCEPGIRGEWAKVERAYAWAHRGNPSPTIDAAIDILRDRLPENEPIVLNWGDARLGNVIFDPQTVEIRALLDWEMATLASPEMDLGWFLFFVRYYTEGIGADPLPGFQGRDELIGLYEQFSGHEVRNIDFYEAFAALRTSVVLLRIGRLMIDAGVVPPDSPMPLNNIGSQILARLLGLAAPAGDVANFVDTR</sequence>
<dbReference type="GO" id="GO:0016740">
    <property type="term" value="F:transferase activity"/>
    <property type="evidence" value="ECO:0007669"/>
    <property type="project" value="UniProtKB-KW"/>
</dbReference>
<feature type="domain" description="Aminoglycoside phosphotransferase" evidence="1">
    <location>
        <begin position="58"/>
        <end position="288"/>
    </location>
</feature>
<dbReference type="CDD" id="cd05154">
    <property type="entry name" value="ACAD10_11_N-like"/>
    <property type="match status" value="1"/>
</dbReference>
<accession>A0A7D6E440</accession>
<organism evidence="2 3">
    <name type="scientific">Mycobacterium vicinigordonae</name>
    <dbReference type="NCBI Taxonomy" id="1719132"/>
    <lineage>
        <taxon>Bacteria</taxon>
        <taxon>Bacillati</taxon>
        <taxon>Actinomycetota</taxon>
        <taxon>Actinomycetes</taxon>
        <taxon>Mycobacteriales</taxon>
        <taxon>Mycobacteriaceae</taxon>
        <taxon>Mycobacterium</taxon>
    </lineage>
</organism>
<dbReference type="InterPro" id="IPR002575">
    <property type="entry name" value="Aminoglycoside_PTrfase"/>
</dbReference>
<dbReference type="RefSeq" id="WP_180914942.1">
    <property type="nucleotide sequence ID" value="NZ_CP059165.1"/>
</dbReference>
<keyword evidence="2" id="KW-0808">Transferase</keyword>
<protein>
    <submittedName>
        <fullName evidence="2">Phosphotransferase family protein</fullName>
    </submittedName>
</protein>
<keyword evidence="3" id="KW-1185">Reference proteome</keyword>
<evidence type="ECO:0000259" key="1">
    <source>
        <dbReference type="Pfam" id="PF01636"/>
    </source>
</evidence>
<dbReference type="InterPro" id="IPR041726">
    <property type="entry name" value="ACAD10_11_N"/>
</dbReference>
<dbReference type="AlphaFoldDB" id="A0A7D6E440"/>
<evidence type="ECO:0000313" key="2">
    <source>
        <dbReference type="EMBL" id="QLL06363.1"/>
    </source>
</evidence>
<gene>
    <name evidence="2" type="ORF">H0P51_21810</name>
</gene>
<dbReference type="Gene3D" id="3.90.1200.10">
    <property type="match status" value="1"/>
</dbReference>
<dbReference type="Pfam" id="PF01636">
    <property type="entry name" value="APH"/>
    <property type="match status" value="1"/>
</dbReference>
<dbReference type="KEGG" id="mgor:H0P51_21810"/>
<dbReference type="SUPFAM" id="SSF56112">
    <property type="entry name" value="Protein kinase-like (PK-like)"/>
    <property type="match status" value="1"/>
</dbReference>
<dbReference type="Gene3D" id="3.30.200.20">
    <property type="entry name" value="Phosphorylase Kinase, domain 1"/>
    <property type="match status" value="1"/>
</dbReference>
<dbReference type="Proteomes" id="UP000510682">
    <property type="component" value="Chromosome"/>
</dbReference>
<dbReference type="PANTHER" id="PTHR21310:SF40">
    <property type="entry name" value="AMINOGLYCOSIDE PHOSPHOTRANSFERASE DOMAIN-CONTAINING PROTEIN-RELATED"/>
    <property type="match status" value="1"/>
</dbReference>